<reference evidence="3 4" key="1">
    <citation type="submission" date="2015-06" db="EMBL/GenBank/DDBJ databases">
        <title>Comparative genome analysis of nirS-carrying Bradyrhizobium sp. strains.</title>
        <authorList>
            <person name="Ishii S."/>
            <person name="Jang J."/>
            <person name="Nishizawa T."/>
            <person name="Senoo K."/>
        </authorList>
    </citation>
    <scope>NUCLEOTIDE SEQUENCE [LARGE SCALE GENOMIC DNA]</scope>
    <source>
        <strain evidence="3 4">TSA1</strain>
    </source>
</reference>
<proteinExistence type="predicted"/>
<feature type="coiled-coil region" evidence="1">
    <location>
        <begin position="11"/>
        <end position="61"/>
    </location>
</feature>
<sequence>MAGSALIVSSIDACRAQCVELSDRASQLELDTFVKSPSSLLERLRNDKEKLRFRLATYIATNPSVLPSVQSLISASASADRSAIGAALKIAEGRCTSTKPDAARKIRDFVQRIGDLNVQAGYSAAGDDTSGIPAQSQAKGPAQPSRGGALLEGEWKTKLADPFKPVPLPN</sequence>
<gene>
    <name evidence="3" type="ORF">TSA1_14735</name>
</gene>
<feature type="region of interest" description="Disordered" evidence="2">
    <location>
        <begin position="124"/>
        <end position="170"/>
    </location>
</feature>
<accession>A0A2M6UB95</accession>
<evidence type="ECO:0000313" key="4">
    <source>
        <dbReference type="Proteomes" id="UP000228930"/>
    </source>
</evidence>
<comment type="caution">
    <text evidence="3">The sequence shown here is derived from an EMBL/GenBank/DDBJ whole genome shotgun (WGS) entry which is preliminary data.</text>
</comment>
<dbReference type="Proteomes" id="UP000228930">
    <property type="component" value="Unassembled WGS sequence"/>
</dbReference>
<name>A0A2M6UB95_9BRAD</name>
<protein>
    <submittedName>
        <fullName evidence="3">Uncharacterized protein</fullName>
    </submittedName>
</protein>
<keyword evidence="4" id="KW-1185">Reference proteome</keyword>
<evidence type="ECO:0000256" key="2">
    <source>
        <dbReference type="SAM" id="MobiDB-lite"/>
    </source>
</evidence>
<keyword evidence="1" id="KW-0175">Coiled coil</keyword>
<evidence type="ECO:0000256" key="1">
    <source>
        <dbReference type="SAM" id="Coils"/>
    </source>
</evidence>
<evidence type="ECO:0000313" key="3">
    <source>
        <dbReference type="EMBL" id="PIT01892.1"/>
    </source>
</evidence>
<dbReference type="AlphaFoldDB" id="A0A2M6UB95"/>
<organism evidence="3 4">
    <name type="scientific">Bradyrhizobium nitroreducens</name>
    <dbReference type="NCBI Taxonomy" id="709803"/>
    <lineage>
        <taxon>Bacteria</taxon>
        <taxon>Pseudomonadati</taxon>
        <taxon>Pseudomonadota</taxon>
        <taxon>Alphaproteobacteria</taxon>
        <taxon>Hyphomicrobiales</taxon>
        <taxon>Nitrobacteraceae</taxon>
        <taxon>Bradyrhizobium</taxon>
    </lineage>
</organism>
<dbReference type="EMBL" id="LFJC01000003">
    <property type="protein sequence ID" value="PIT01892.1"/>
    <property type="molecule type" value="Genomic_DNA"/>
</dbReference>